<dbReference type="InterPro" id="IPR036567">
    <property type="entry name" value="RHF-like"/>
</dbReference>
<dbReference type="AlphaFoldDB" id="A0A1I2GQJ7"/>
<sequence length="118" mass="13272">MNLTISGHHLEVTPALRSYVTSKLERITRHFDQVVDVKVLLSVENQKEKDKRQRAECNVHVKGSDLFAESCHADLYAAVDELVDKLDRQVVRHKDRLQDHSHAPLKRASVQPAAAAAA</sequence>
<dbReference type="Proteomes" id="UP000199119">
    <property type="component" value="Unassembled WGS sequence"/>
</dbReference>
<dbReference type="NCBIfam" id="TIGR00741">
    <property type="entry name" value="yfiA"/>
    <property type="match status" value="1"/>
</dbReference>
<keyword evidence="8" id="KW-1185">Reference proteome</keyword>
<dbReference type="InterPro" id="IPR003489">
    <property type="entry name" value="RHF/RaiA"/>
</dbReference>
<dbReference type="PANTHER" id="PTHR33231">
    <property type="entry name" value="30S RIBOSOMAL PROTEIN"/>
    <property type="match status" value="1"/>
</dbReference>
<dbReference type="EMBL" id="FONX01000016">
    <property type="protein sequence ID" value="SFF19503.1"/>
    <property type="molecule type" value="Genomic_DNA"/>
</dbReference>
<dbReference type="Gene3D" id="3.30.160.100">
    <property type="entry name" value="Ribosome hibernation promotion factor-like"/>
    <property type="match status" value="1"/>
</dbReference>
<dbReference type="STRING" id="1177982.SAMN04489711_11636"/>
<gene>
    <name evidence="7" type="ORF">SAMN04489711_11636</name>
</gene>
<evidence type="ECO:0000256" key="3">
    <source>
        <dbReference type="ARBA" id="ARBA00038695"/>
    </source>
</evidence>
<name>A0A1I2GQJ7_9BURK</name>
<reference evidence="8" key="1">
    <citation type="submission" date="2016-10" db="EMBL/GenBank/DDBJ databases">
        <authorList>
            <person name="Varghese N."/>
            <person name="Submissions S."/>
        </authorList>
    </citation>
    <scope>NUCLEOTIDE SEQUENCE [LARGE SCALE GENOMIC DNA]</scope>
    <source>
        <strain evidence="8">DSM 27981</strain>
    </source>
</reference>
<dbReference type="Pfam" id="PF02482">
    <property type="entry name" value="Ribosomal_S30AE"/>
    <property type="match status" value="1"/>
</dbReference>
<evidence type="ECO:0000313" key="8">
    <source>
        <dbReference type="Proteomes" id="UP000199119"/>
    </source>
</evidence>
<accession>A0A1I2GQJ7</accession>
<dbReference type="FunFam" id="3.30.160.100:FF:000001">
    <property type="entry name" value="Ribosome hibernation promoting factor"/>
    <property type="match status" value="1"/>
</dbReference>
<evidence type="ECO:0000256" key="6">
    <source>
        <dbReference type="SAM" id="MobiDB-lite"/>
    </source>
</evidence>
<evidence type="ECO:0000256" key="4">
    <source>
        <dbReference type="ARBA" id="ARBA00041148"/>
    </source>
</evidence>
<comment type="similarity">
    <text evidence="2">Belongs to the HPF/YfiA ribosome-associated protein family. Short HPF subfamily.</text>
</comment>
<dbReference type="OrthoDB" id="9795980at2"/>
<dbReference type="RefSeq" id="WP_092941030.1">
    <property type="nucleotide sequence ID" value="NZ_FONX01000016.1"/>
</dbReference>
<feature type="region of interest" description="Disordered" evidence="6">
    <location>
        <begin position="94"/>
        <end position="118"/>
    </location>
</feature>
<organism evidence="7 8">
    <name type="scientific">Paracidovorax wautersii</name>
    <dbReference type="NCBI Taxonomy" id="1177982"/>
    <lineage>
        <taxon>Bacteria</taxon>
        <taxon>Pseudomonadati</taxon>
        <taxon>Pseudomonadota</taxon>
        <taxon>Betaproteobacteria</taxon>
        <taxon>Burkholderiales</taxon>
        <taxon>Comamonadaceae</taxon>
        <taxon>Paracidovorax</taxon>
    </lineage>
</organism>
<proteinExistence type="inferred from homology"/>
<dbReference type="GO" id="GO:0043024">
    <property type="term" value="F:ribosomal small subunit binding"/>
    <property type="evidence" value="ECO:0007669"/>
    <property type="project" value="TreeGrafter"/>
</dbReference>
<evidence type="ECO:0000256" key="2">
    <source>
        <dbReference type="ARBA" id="ARBA00038434"/>
    </source>
</evidence>
<dbReference type="InterPro" id="IPR050574">
    <property type="entry name" value="HPF/YfiA_ribosome-assoc"/>
</dbReference>
<dbReference type="CDD" id="cd00552">
    <property type="entry name" value="RaiA"/>
    <property type="match status" value="1"/>
</dbReference>
<dbReference type="SUPFAM" id="SSF69754">
    <property type="entry name" value="Ribosome binding protein Y (YfiA homologue)"/>
    <property type="match status" value="1"/>
</dbReference>
<dbReference type="GO" id="GO:0022627">
    <property type="term" value="C:cytosolic small ribosomal subunit"/>
    <property type="evidence" value="ECO:0007669"/>
    <property type="project" value="TreeGrafter"/>
</dbReference>
<dbReference type="PANTHER" id="PTHR33231:SF1">
    <property type="entry name" value="30S RIBOSOMAL PROTEIN"/>
    <property type="match status" value="1"/>
</dbReference>
<protein>
    <recommendedName>
        <fullName evidence="4">Ribosome hibernation promoting factor</fullName>
    </recommendedName>
    <alternativeName>
        <fullName evidence="5">Hibernation factor HPF</fullName>
    </alternativeName>
</protein>
<evidence type="ECO:0000256" key="5">
    <source>
        <dbReference type="ARBA" id="ARBA00041319"/>
    </source>
</evidence>
<evidence type="ECO:0000313" key="7">
    <source>
        <dbReference type="EMBL" id="SFF19503.1"/>
    </source>
</evidence>
<dbReference type="GO" id="GO:0045900">
    <property type="term" value="P:negative regulation of translational elongation"/>
    <property type="evidence" value="ECO:0007669"/>
    <property type="project" value="TreeGrafter"/>
</dbReference>
<evidence type="ECO:0000256" key="1">
    <source>
        <dbReference type="ARBA" id="ARBA00022845"/>
    </source>
</evidence>
<keyword evidence="1" id="KW-0810">Translation regulation</keyword>
<comment type="subunit">
    <text evidence="3">Associates exclusively with 100S ribosomes, which are dimers of 70S ribosomes.</text>
</comment>